<evidence type="ECO:0000313" key="1">
    <source>
        <dbReference type="EMBL" id="SVA25175.1"/>
    </source>
</evidence>
<organism evidence="1">
    <name type="scientific">marine metagenome</name>
    <dbReference type="NCBI Taxonomy" id="408172"/>
    <lineage>
        <taxon>unclassified sequences</taxon>
        <taxon>metagenomes</taxon>
        <taxon>ecological metagenomes</taxon>
    </lineage>
</organism>
<reference evidence="1" key="1">
    <citation type="submission" date="2018-05" db="EMBL/GenBank/DDBJ databases">
        <authorList>
            <person name="Lanie J.A."/>
            <person name="Ng W.-L."/>
            <person name="Kazmierczak K.M."/>
            <person name="Andrzejewski T.M."/>
            <person name="Davidsen T.M."/>
            <person name="Wayne K.J."/>
            <person name="Tettelin H."/>
            <person name="Glass J.I."/>
            <person name="Rusch D."/>
            <person name="Podicherti R."/>
            <person name="Tsui H.-C.T."/>
            <person name="Winkler M.E."/>
        </authorList>
    </citation>
    <scope>NUCLEOTIDE SEQUENCE</scope>
</reference>
<proteinExistence type="predicted"/>
<name>A0A381UAC3_9ZZZZ</name>
<protein>
    <recommendedName>
        <fullName evidence="2">Proliferating cell nuclear antigen PCNA C-terminal domain-containing protein</fullName>
    </recommendedName>
</protein>
<evidence type="ECO:0008006" key="2">
    <source>
        <dbReference type="Google" id="ProtNLM"/>
    </source>
</evidence>
<dbReference type="AlphaFoldDB" id="A0A381UAC3"/>
<sequence length="146" mass="15879">MPGGFDSSYRVIVSELVDAQIKTATFRGAAWNVEIMPTQKAIKDLQYFAGILGQFDPLLTARTVNGNLVFYIGDSSTDKVELPFANNVEGELKTGWSFPLSTVLTILRLSDTSTMNMKLSDQGAMMISVDSGLGLYEYILPAKAGN</sequence>
<dbReference type="EMBL" id="UINC01006053">
    <property type="protein sequence ID" value="SVA25175.1"/>
    <property type="molecule type" value="Genomic_DNA"/>
</dbReference>
<gene>
    <name evidence="1" type="ORF">METZ01_LOCUS78029</name>
</gene>
<accession>A0A381UAC3</accession>